<dbReference type="EMBL" id="JAYKXN010000005">
    <property type="protein sequence ID" value="KAK7284513.1"/>
    <property type="molecule type" value="Genomic_DNA"/>
</dbReference>
<evidence type="ECO:0000313" key="3">
    <source>
        <dbReference type="Proteomes" id="UP001359559"/>
    </source>
</evidence>
<comment type="caution">
    <text evidence="2">The sequence shown here is derived from an EMBL/GenBank/DDBJ whole genome shotgun (WGS) entry which is preliminary data.</text>
</comment>
<keyword evidence="1" id="KW-1133">Transmembrane helix</keyword>
<sequence length="102" mass="11801">MLHIPSPSIHFLLLPRNVQNFAKHIIFFLLGLGPGMGNDHDKKFSQLPVKIRCYHRTIKDFSLFIYIYHSTCCLPKCSVISITHFVMFFLILLFSASSVSWD</sequence>
<reference evidence="2 3" key="1">
    <citation type="submission" date="2024-01" db="EMBL/GenBank/DDBJ databases">
        <title>The genomes of 5 underutilized Papilionoideae crops provide insights into root nodulation and disease resistance.</title>
        <authorList>
            <person name="Yuan L."/>
        </authorList>
    </citation>
    <scope>NUCLEOTIDE SEQUENCE [LARGE SCALE GENOMIC DNA]</scope>
    <source>
        <strain evidence="2">LY-2023</strain>
        <tissue evidence="2">Leaf</tissue>
    </source>
</reference>
<gene>
    <name evidence="2" type="ORF">RJT34_19259</name>
</gene>
<keyword evidence="1" id="KW-0812">Transmembrane</keyword>
<name>A0AAN9IQP6_CLITE</name>
<evidence type="ECO:0000256" key="1">
    <source>
        <dbReference type="SAM" id="Phobius"/>
    </source>
</evidence>
<dbReference type="AlphaFoldDB" id="A0AAN9IQP6"/>
<organism evidence="2 3">
    <name type="scientific">Clitoria ternatea</name>
    <name type="common">Butterfly pea</name>
    <dbReference type="NCBI Taxonomy" id="43366"/>
    <lineage>
        <taxon>Eukaryota</taxon>
        <taxon>Viridiplantae</taxon>
        <taxon>Streptophyta</taxon>
        <taxon>Embryophyta</taxon>
        <taxon>Tracheophyta</taxon>
        <taxon>Spermatophyta</taxon>
        <taxon>Magnoliopsida</taxon>
        <taxon>eudicotyledons</taxon>
        <taxon>Gunneridae</taxon>
        <taxon>Pentapetalae</taxon>
        <taxon>rosids</taxon>
        <taxon>fabids</taxon>
        <taxon>Fabales</taxon>
        <taxon>Fabaceae</taxon>
        <taxon>Papilionoideae</taxon>
        <taxon>50 kb inversion clade</taxon>
        <taxon>NPAAA clade</taxon>
        <taxon>indigoferoid/millettioid clade</taxon>
        <taxon>Phaseoleae</taxon>
        <taxon>Clitoria</taxon>
    </lineage>
</organism>
<keyword evidence="1" id="KW-0472">Membrane</keyword>
<proteinExistence type="predicted"/>
<evidence type="ECO:0000313" key="2">
    <source>
        <dbReference type="EMBL" id="KAK7284513.1"/>
    </source>
</evidence>
<dbReference type="Proteomes" id="UP001359559">
    <property type="component" value="Unassembled WGS sequence"/>
</dbReference>
<feature type="transmembrane region" description="Helical" evidence="1">
    <location>
        <begin position="79"/>
        <end position="101"/>
    </location>
</feature>
<protein>
    <submittedName>
        <fullName evidence="2">Uncharacterized protein</fullName>
    </submittedName>
</protein>
<accession>A0AAN9IQP6</accession>
<keyword evidence="3" id="KW-1185">Reference proteome</keyword>